<proteinExistence type="predicted"/>
<keyword evidence="3" id="KW-1185">Reference proteome</keyword>
<evidence type="ECO:0000259" key="1">
    <source>
        <dbReference type="Pfam" id="PF25573"/>
    </source>
</evidence>
<dbReference type="Pfam" id="PF25573">
    <property type="entry name" value="TPR_PSMD3_N"/>
    <property type="match status" value="1"/>
</dbReference>
<dbReference type="GO" id="GO:0008541">
    <property type="term" value="C:proteasome regulatory particle, lid subcomplex"/>
    <property type="evidence" value="ECO:0007669"/>
    <property type="project" value="TreeGrafter"/>
</dbReference>
<dbReference type="InterPro" id="IPR057985">
    <property type="entry name" value="TPR_PSMD3_N"/>
</dbReference>
<dbReference type="InterPro" id="IPR050756">
    <property type="entry name" value="CSN3"/>
</dbReference>
<keyword evidence="2" id="KW-0647">Proteasome</keyword>
<comment type="caution">
    <text evidence="2">The sequence shown here is derived from an EMBL/GenBank/DDBJ whole genome shotgun (WGS) entry which is preliminary data.</text>
</comment>
<dbReference type="Proteomes" id="UP000554482">
    <property type="component" value="Unassembled WGS sequence"/>
</dbReference>
<name>A0A7J6W7Y0_THATH</name>
<dbReference type="PANTHER" id="PTHR10758:SF2">
    <property type="entry name" value="26S PROTEASOME NON-ATPASE REGULATORY SUBUNIT 3"/>
    <property type="match status" value="1"/>
</dbReference>
<gene>
    <name evidence="2" type="ORF">FRX31_016949</name>
</gene>
<organism evidence="2 3">
    <name type="scientific">Thalictrum thalictroides</name>
    <name type="common">Rue-anemone</name>
    <name type="synonym">Anemone thalictroides</name>
    <dbReference type="NCBI Taxonomy" id="46969"/>
    <lineage>
        <taxon>Eukaryota</taxon>
        <taxon>Viridiplantae</taxon>
        <taxon>Streptophyta</taxon>
        <taxon>Embryophyta</taxon>
        <taxon>Tracheophyta</taxon>
        <taxon>Spermatophyta</taxon>
        <taxon>Magnoliopsida</taxon>
        <taxon>Ranunculales</taxon>
        <taxon>Ranunculaceae</taxon>
        <taxon>Thalictroideae</taxon>
        <taxon>Thalictrum</taxon>
    </lineage>
</organism>
<evidence type="ECO:0000313" key="3">
    <source>
        <dbReference type="Proteomes" id="UP000554482"/>
    </source>
</evidence>
<evidence type="ECO:0000313" key="2">
    <source>
        <dbReference type="EMBL" id="KAF5193464.1"/>
    </source>
</evidence>
<dbReference type="GO" id="GO:0006511">
    <property type="term" value="P:ubiquitin-dependent protein catabolic process"/>
    <property type="evidence" value="ECO:0007669"/>
    <property type="project" value="TreeGrafter"/>
</dbReference>
<feature type="domain" description="26S proteasome non-ATPase regulatory subunit 3 N-terminal TPR repeats" evidence="1">
    <location>
        <begin position="17"/>
        <end position="105"/>
    </location>
</feature>
<dbReference type="OrthoDB" id="1713558at2759"/>
<accession>A0A7J6W7Y0</accession>
<dbReference type="PANTHER" id="PTHR10758">
    <property type="entry name" value="26S PROTEASOME NON-ATPASE REGULATORY SUBUNIT 3/COP9 SIGNALOSOME COMPLEX SUBUNIT 3"/>
    <property type="match status" value="1"/>
</dbReference>
<dbReference type="AlphaFoldDB" id="A0A7J6W7Y0"/>
<reference evidence="2 3" key="1">
    <citation type="submission" date="2020-06" db="EMBL/GenBank/DDBJ databases">
        <title>Transcriptomic and genomic resources for Thalictrum thalictroides and T. hernandezii: Facilitating candidate gene discovery in an emerging model plant lineage.</title>
        <authorList>
            <person name="Arias T."/>
            <person name="Riano-Pachon D.M."/>
            <person name="Di Stilio V.S."/>
        </authorList>
    </citation>
    <scope>NUCLEOTIDE SEQUENCE [LARGE SCALE GENOMIC DNA]</scope>
    <source>
        <strain evidence="3">cv. WT478/WT964</strain>
        <tissue evidence="2">Leaves</tissue>
    </source>
</reference>
<dbReference type="EMBL" id="JABWDY010020021">
    <property type="protein sequence ID" value="KAF5193464.1"/>
    <property type="molecule type" value="Genomic_DNA"/>
</dbReference>
<protein>
    <submittedName>
        <fullName evidence="2">26S proteasome non-ATPase regulatory subunit 3-like protein</fullName>
    </submittedName>
</protein>
<sequence>MHLGHPLGIPDYDEDEHDMEVDTATSATPLVKQSLPELEIYCYLLVLIFLIDQKKFSKAKSCSSAGIVRLRNINKRTVDVLASRLYFYYSLSYELTGDLAEIRGLGGFTALISAADLPEQVIGVALLNSVEQFGNASRETANSEENKLHKFLDFCYWL</sequence>